<keyword evidence="5" id="KW-0472">Membrane</keyword>
<name>A0A7W8TTH7_9MICC</name>
<evidence type="ECO:0000313" key="7">
    <source>
        <dbReference type="EMBL" id="MBB5511780.1"/>
    </source>
</evidence>
<dbReference type="Gene3D" id="3.40.50.300">
    <property type="entry name" value="P-loop containing nucleotide triphosphate hydrolases"/>
    <property type="match status" value="3"/>
</dbReference>
<dbReference type="CDD" id="cd01127">
    <property type="entry name" value="TrwB_TraG_TraD_VirD4"/>
    <property type="match status" value="1"/>
</dbReference>
<feature type="region of interest" description="Disordered" evidence="4">
    <location>
        <begin position="302"/>
        <end position="323"/>
    </location>
</feature>
<dbReference type="SMART" id="SM00382">
    <property type="entry name" value="AAA"/>
    <property type="match status" value="2"/>
</dbReference>
<dbReference type="InterPro" id="IPR027417">
    <property type="entry name" value="P-loop_NTPase"/>
</dbReference>
<keyword evidence="5" id="KW-0812">Transmembrane</keyword>
<dbReference type="InterPro" id="IPR003593">
    <property type="entry name" value="AAA+_ATPase"/>
</dbReference>
<gene>
    <name evidence="7" type="ORF">HD598_000467</name>
</gene>
<feature type="compositionally biased region" description="Polar residues" evidence="4">
    <location>
        <begin position="68"/>
        <end position="80"/>
    </location>
</feature>
<dbReference type="SUPFAM" id="SSF52540">
    <property type="entry name" value="P-loop containing nucleoside triphosphate hydrolases"/>
    <property type="match status" value="2"/>
</dbReference>
<accession>A0A7W8TTH7</accession>
<proteinExistence type="predicted"/>
<keyword evidence="5" id="KW-1133">Transmembrane helix</keyword>
<reference evidence="7 8" key="1">
    <citation type="submission" date="2020-08" db="EMBL/GenBank/DDBJ databases">
        <title>Sequencing the genomes of 1000 actinobacteria strains.</title>
        <authorList>
            <person name="Klenk H.-P."/>
        </authorList>
    </citation>
    <scope>NUCLEOTIDE SEQUENCE [LARGE SCALE GENOMIC DNA]</scope>
    <source>
        <strain evidence="7 8">DSM 105783</strain>
    </source>
</reference>
<evidence type="ECO:0000256" key="4">
    <source>
        <dbReference type="SAM" id="MobiDB-lite"/>
    </source>
</evidence>
<keyword evidence="1 3" id="KW-0547">Nucleotide-binding</keyword>
<organism evidence="7 8">
    <name type="scientific">Neomicrococcus aestuarii</name>
    <dbReference type="NCBI Taxonomy" id="556325"/>
    <lineage>
        <taxon>Bacteria</taxon>
        <taxon>Bacillati</taxon>
        <taxon>Actinomycetota</taxon>
        <taxon>Actinomycetes</taxon>
        <taxon>Micrococcales</taxon>
        <taxon>Micrococcaceae</taxon>
        <taxon>Neomicrococcus</taxon>
    </lineage>
</organism>
<feature type="transmembrane region" description="Helical" evidence="5">
    <location>
        <begin position="218"/>
        <end position="237"/>
    </location>
</feature>
<dbReference type="PROSITE" id="PS50901">
    <property type="entry name" value="FTSK"/>
    <property type="match status" value="1"/>
</dbReference>
<sequence>MSRQGSGLIEIEGRGEGIPREALMQALNYDDAASVRGPLDVGATCASMPVKLPSAGLVVVDQSDQGLNEQASQNAATSSFDHGLADHGRPHRRNAYLTVVAGPDVGRQFHLPRGTYSIGRRDADVSIRDPAMPTQAGVVVHSAQGFALKLHRGYGQSHGPKIPTTRHLSFGDTFTLGSTRFRLEEDRELEKSEPQPVQTSWPLPAITITNAPRAQRPLMMTVGAVMPVVLGLAMVLIMGSWLFMLFALMSVVTAGVPALLQWRDKKKLNVRIQAELAKDKRQRQYVAPDWGILRTWLRHPRGSMPGASPSSGSSAEGQRNDPSREASLALPLPIGETDRLPVVVRLGAGTEPLEFYHQDCPAIVTLSSQTPTIFCGMRSRVQEVLRACFIRLLLTDTSRRLTFVLIGDGSWLPSLARAAGKIHYYETVEAFAQLHAPASAGPVIVFASRGNLSEARGPKRFESTGSNYPPLFVAFEYLDEPVAASRAAEKSGPGGDVGESFAHEIRVDTGQWINRTRSDGEETSRVSVLLDGMSAETATVFLEILALSEVPVPETSEPKPKQRHSEHEHPALSSANSLLLDAGVALDASTEAMQSTPKVASSGNGLKLDLATDGPHMLVAGTSGSGKSEALKSMVWSIARHYLPSDVSFLHFDFKGGSTLGEFAALPHTIAVETDLTRADASRMIRGIRSELSRREHLFQKQGVADYPSWRAIADMRNDLPKISRLVIVVDELRMLLSAMPEAMNELASISTIGRSLGVHLLLSTQRPLGVVSPDIRANIGISVLLRVASQQESLDVIGTPQATSISHRFPGQGYVKVGSQPAQRVQFPPPSGTSSGWMIHRYGDVVGPALSTLHVASAEPPLTPVQRWLNYSGGVTIDPAPPTALPVALPNEVDGELLVTLMEHTIRLISHSAEYDDARSPEAASPEVPIYLGVGNDETMGDLEPVLWDLQSSPRLSVLTGMDGGGSAVAASLIRQFLEHSSRVIVIDGAEMCGDFADDPEVYAYASNADSIAIVEILERVHDELMLSYDAHGAHTLVMVTGWSAVLSRVGPRVATSLEQLMSSLVRLTVTGRVAVVALGARELTGTTLFAALESRLYLPFGLGSEVKALWPRMVEIPDIRGRGVLVVPGGPQLGREVQCLNGTGVGTRRPLSPVHGDAGRGSGCGWATASAEDTYPVTATATAGTLVPTTFAAPNLRGLPKQVSPDATLIAGLLAQSLAEESESLAFPLGISSPTHELFVWRPGRIGLIAGGSGTGKTSILMNLARTLETQGLPNGCVRITGSTVSSTDLQDIIRSPPRVLLIDDVDLIPDTLRAETEKLLQSCGQTIVTAKADFKSLHRMPGALLQRPEGADILLSPRTPQEADALGWQGCPVDPSPGRGFQRLHGRYVRFHAWS</sequence>
<protein>
    <submittedName>
        <fullName evidence="7">S-DNA-T family DNA segregation ATPase FtsK/SpoIIIE</fullName>
    </submittedName>
</protein>
<dbReference type="GO" id="GO:0003677">
    <property type="term" value="F:DNA binding"/>
    <property type="evidence" value="ECO:0007669"/>
    <property type="project" value="InterPro"/>
</dbReference>
<dbReference type="SUPFAM" id="SSF49879">
    <property type="entry name" value="SMAD/FHA domain"/>
    <property type="match status" value="1"/>
</dbReference>
<dbReference type="PANTHER" id="PTHR22683:SF1">
    <property type="entry name" value="TYPE VII SECRETION SYSTEM PROTEIN ESSC"/>
    <property type="match status" value="1"/>
</dbReference>
<dbReference type="RefSeq" id="WP_183663531.1">
    <property type="nucleotide sequence ID" value="NZ_BAAARH010000006.1"/>
</dbReference>
<evidence type="ECO:0000256" key="1">
    <source>
        <dbReference type="ARBA" id="ARBA00022741"/>
    </source>
</evidence>
<dbReference type="InterPro" id="IPR002543">
    <property type="entry name" value="FtsK_dom"/>
</dbReference>
<evidence type="ECO:0000256" key="2">
    <source>
        <dbReference type="ARBA" id="ARBA00022840"/>
    </source>
</evidence>
<dbReference type="CDD" id="cd00009">
    <property type="entry name" value="AAA"/>
    <property type="match status" value="1"/>
</dbReference>
<dbReference type="PANTHER" id="PTHR22683">
    <property type="entry name" value="SPORULATION PROTEIN RELATED"/>
    <property type="match status" value="1"/>
</dbReference>
<dbReference type="GO" id="GO:0005524">
    <property type="term" value="F:ATP binding"/>
    <property type="evidence" value="ECO:0007669"/>
    <property type="project" value="UniProtKB-UniRule"/>
</dbReference>
<dbReference type="CDD" id="cd00060">
    <property type="entry name" value="FHA"/>
    <property type="match status" value="1"/>
</dbReference>
<dbReference type="InterPro" id="IPR050206">
    <property type="entry name" value="FtsK/SpoIIIE/SftA"/>
</dbReference>
<dbReference type="Proteomes" id="UP000580797">
    <property type="component" value="Unassembled WGS sequence"/>
</dbReference>
<dbReference type="InterPro" id="IPR008984">
    <property type="entry name" value="SMAD_FHA_dom_sf"/>
</dbReference>
<dbReference type="Pfam" id="PF01580">
    <property type="entry name" value="FtsK_SpoIIIE"/>
    <property type="match status" value="1"/>
</dbReference>
<feature type="domain" description="FtsK" evidence="6">
    <location>
        <begin position="603"/>
        <end position="795"/>
    </location>
</feature>
<feature type="compositionally biased region" description="Low complexity" evidence="4">
    <location>
        <begin position="302"/>
        <end position="315"/>
    </location>
</feature>
<evidence type="ECO:0000256" key="3">
    <source>
        <dbReference type="PROSITE-ProRule" id="PRU00289"/>
    </source>
</evidence>
<feature type="region of interest" description="Disordered" evidence="4">
    <location>
        <begin position="552"/>
        <end position="572"/>
    </location>
</feature>
<evidence type="ECO:0000313" key="8">
    <source>
        <dbReference type="Proteomes" id="UP000580797"/>
    </source>
</evidence>
<keyword evidence="2 3" id="KW-0067">ATP-binding</keyword>
<comment type="caution">
    <text evidence="7">The sequence shown here is derived from an EMBL/GenBank/DDBJ whole genome shotgun (WGS) entry which is preliminary data.</text>
</comment>
<evidence type="ECO:0000256" key="5">
    <source>
        <dbReference type="SAM" id="Phobius"/>
    </source>
</evidence>
<evidence type="ECO:0000259" key="6">
    <source>
        <dbReference type="PROSITE" id="PS50901"/>
    </source>
</evidence>
<feature type="binding site" evidence="3">
    <location>
        <begin position="621"/>
        <end position="628"/>
    </location>
    <ligand>
        <name>ATP</name>
        <dbReference type="ChEBI" id="CHEBI:30616"/>
    </ligand>
</feature>
<feature type="region of interest" description="Disordered" evidence="4">
    <location>
        <begin position="68"/>
        <end position="88"/>
    </location>
</feature>
<feature type="compositionally biased region" description="Basic and acidic residues" evidence="4">
    <location>
        <begin position="556"/>
        <end position="570"/>
    </location>
</feature>
<dbReference type="Gene3D" id="2.60.200.20">
    <property type="match status" value="1"/>
</dbReference>
<dbReference type="EMBL" id="JACHDR010000001">
    <property type="protein sequence ID" value="MBB5511780.1"/>
    <property type="molecule type" value="Genomic_DNA"/>
</dbReference>